<dbReference type="InterPro" id="IPR050482">
    <property type="entry name" value="Sensor_HK_TwoCompSys"/>
</dbReference>
<dbReference type="EMBL" id="BOOR01000005">
    <property type="protein sequence ID" value="GII52433.1"/>
    <property type="molecule type" value="Genomic_DNA"/>
</dbReference>
<organism evidence="13 14">
    <name type="scientific">Planotetraspora thailandica</name>
    <dbReference type="NCBI Taxonomy" id="487172"/>
    <lineage>
        <taxon>Bacteria</taxon>
        <taxon>Bacillati</taxon>
        <taxon>Actinomycetota</taxon>
        <taxon>Actinomycetes</taxon>
        <taxon>Streptosporangiales</taxon>
        <taxon>Streptosporangiaceae</taxon>
        <taxon>Planotetraspora</taxon>
    </lineage>
</organism>
<evidence type="ECO:0000256" key="7">
    <source>
        <dbReference type="ARBA" id="ARBA00022840"/>
    </source>
</evidence>
<evidence type="ECO:0000256" key="4">
    <source>
        <dbReference type="ARBA" id="ARBA00022679"/>
    </source>
</evidence>
<dbReference type="InterPro" id="IPR036890">
    <property type="entry name" value="HATPase_C_sf"/>
</dbReference>
<evidence type="ECO:0000256" key="6">
    <source>
        <dbReference type="ARBA" id="ARBA00022777"/>
    </source>
</evidence>
<comment type="caution">
    <text evidence="13">The sequence shown here is derived from an EMBL/GenBank/DDBJ whole genome shotgun (WGS) entry which is preliminary data.</text>
</comment>
<evidence type="ECO:0000256" key="8">
    <source>
        <dbReference type="ARBA" id="ARBA00023012"/>
    </source>
</evidence>
<feature type="transmembrane region" description="Helical" evidence="10">
    <location>
        <begin position="60"/>
        <end position="77"/>
    </location>
</feature>
<keyword evidence="14" id="KW-1185">Reference proteome</keyword>
<feature type="transmembrane region" description="Helical" evidence="10">
    <location>
        <begin position="112"/>
        <end position="135"/>
    </location>
</feature>
<accession>A0A8J3UWA4</accession>
<feature type="transmembrane region" description="Helical" evidence="10">
    <location>
        <begin position="12"/>
        <end position="29"/>
    </location>
</feature>
<dbReference type="Pfam" id="PF02518">
    <property type="entry name" value="HATPase_c"/>
    <property type="match status" value="1"/>
</dbReference>
<evidence type="ECO:0000256" key="9">
    <source>
        <dbReference type="SAM" id="Coils"/>
    </source>
</evidence>
<keyword evidence="10" id="KW-0812">Transmembrane</keyword>
<evidence type="ECO:0000256" key="10">
    <source>
        <dbReference type="SAM" id="Phobius"/>
    </source>
</evidence>
<dbReference type="GO" id="GO:0016020">
    <property type="term" value="C:membrane"/>
    <property type="evidence" value="ECO:0007669"/>
    <property type="project" value="InterPro"/>
</dbReference>
<dbReference type="PANTHER" id="PTHR24421:SF10">
    <property type="entry name" value="NITRATE_NITRITE SENSOR PROTEIN NARQ"/>
    <property type="match status" value="1"/>
</dbReference>
<keyword evidence="10" id="KW-0472">Membrane</keyword>
<feature type="domain" description="Signal transduction histidine kinase subgroup 3 dimerisation and phosphoacceptor" evidence="12">
    <location>
        <begin position="331"/>
        <end position="398"/>
    </location>
</feature>
<name>A0A8J3UWA4_9ACTN</name>
<dbReference type="Proteomes" id="UP000605992">
    <property type="component" value="Unassembled WGS sequence"/>
</dbReference>
<keyword evidence="4" id="KW-0808">Transferase</keyword>
<feature type="transmembrane region" description="Helical" evidence="10">
    <location>
        <begin position="36"/>
        <end position="54"/>
    </location>
</feature>
<dbReference type="InterPro" id="IPR003594">
    <property type="entry name" value="HATPase_dom"/>
</dbReference>
<feature type="domain" description="Histidine kinase/HSP90-like ATPase" evidence="11">
    <location>
        <begin position="434"/>
        <end position="518"/>
    </location>
</feature>
<evidence type="ECO:0000313" key="14">
    <source>
        <dbReference type="Proteomes" id="UP000605992"/>
    </source>
</evidence>
<keyword evidence="10" id="KW-1133">Transmembrane helix</keyword>
<reference evidence="13" key="1">
    <citation type="submission" date="2021-01" db="EMBL/GenBank/DDBJ databases">
        <title>Whole genome shotgun sequence of Planotetraspora thailandica NBRC 104271.</title>
        <authorList>
            <person name="Komaki H."/>
            <person name="Tamura T."/>
        </authorList>
    </citation>
    <scope>NUCLEOTIDE SEQUENCE</scope>
    <source>
        <strain evidence="13">NBRC 104271</strain>
    </source>
</reference>
<gene>
    <name evidence="13" type="ORF">Pth03_08220</name>
</gene>
<evidence type="ECO:0000259" key="12">
    <source>
        <dbReference type="Pfam" id="PF07730"/>
    </source>
</evidence>
<evidence type="ECO:0000256" key="2">
    <source>
        <dbReference type="ARBA" id="ARBA00012438"/>
    </source>
</evidence>
<dbReference type="Gene3D" id="3.30.565.10">
    <property type="entry name" value="Histidine kinase-like ATPase, C-terminal domain"/>
    <property type="match status" value="1"/>
</dbReference>
<evidence type="ECO:0000313" key="13">
    <source>
        <dbReference type="EMBL" id="GII52433.1"/>
    </source>
</evidence>
<dbReference type="CDD" id="cd16917">
    <property type="entry name" value="HATPase_UhpB-NarQ-NarX-like"/>
    <property type="match status" value="1"/>
</dbReference>
<dbReference type="GO" id="GO:0046983">
    <property type="term" value="F:protein dimerization activity"/>
    <property type="evidence" value="ECO:0007669"/>
    <property type="project" value="InterPro"/>
</dbReference>
<keyword evidence="6" id="KW-0418">Kinase</keyword>
<dbReference type="PANTHER" id="PTHR24421">
    <property type="entry name" value="NITRATE/NITRITE SENSOR PROTEIN NARX-RELATED"/>
    <property type="match status" value="1"/>
</dbReference>
<dbReference type="GO" id="GO:0005524">
    <property type="term" value="F:ATP binding"/>
    <property type="evidence" value="ECO:0007669"/>
    <property type="project" value="UniProtKB-KW"/>
</dbReference>
<feature type="transmembrane region" description="Helical" evidence="10">
    <location>
        <begin position="89"/>
        <end position="106"/>
    </location>
</feature>
<dbReference type="AlphaFoldDB" id="A0A8J3UWA4"/>
<sequence>MDLFSSEIVTRVTTIGVSVAFAGAGLVAVRVRPRNRVGPLMIVVGVVWLLSKLAPPPAGTALAAVWAGVLAHLIVAFPTGRLGGPAQRAVVVVAYLSAAVVSALALTDQASATVRGVATFASVLIGCAVLGLQVIRWRGSTVAQRRALGPVLAAAVVAVTLFVTLKPAVIAGVAAQHLTPVVHVALAAVPLGYLAALLRRRADRGRVAELVVHLTHTFPPVTIRQALAETLHDPALEVGYWTPESARYVNVEGQAVSDEGDRVATRIDHNGAPLALLLHDPVLLDDPELLEATCAAAALALSNERLTADLRARLRQLADSRSQVLRAAETERRRLERDLHDGVQQRLLSIPMSLGLAESALPTHPERARELVGEAKATTLAVLGELRALSQGIHPPTLTERGLDGAVRELVALAPVPVRLSLEISTPVPDEIETTAYYVVAEALANINKHADARCAHVRVGQEGGHLLVEVCDDGRGGARPTDGSGLRGLADRVAAAGGTFSLESPPGEGTRIRAVLPCR</sequence>
<keyword evidence="9" id="KW-0175">Coiled coil</keyword>
<feature type="transmembrane region" description="Helical" evidence="10">
    <location>
        <begin position="177"/>
        <end position="198"/>
    </location>
</feature>
<keyword evidence="7" id="KW-0067">ATP-binding</keyword>
<dbReference type="Pfam" id="PF07730">
    <property type="entry name" value="HisKA_3"/>
    <property type="match status" value="1"/>
</dbReference>
<dbReference type="SUPFAM" id="SSF55874">
    <property type="entry name" value="ATPase domain of HSP90 chaperone/DNA topoisomerase II/histidine kinase"/>
    <property type="match status" value="1"/>
</dbReference>
<dbReference type="RefSeq" id="WP_203942720.1">
    <property type="nucleotide sequence ID" value="NZ_BOOR01000005.1"/>
</dbReference>
<feature type="transmembrane region" description="Helical" evidence="10">
    <location>
        <begin position="147"/>
        <end position="165"/>
    </location>
</feature>
<evidence type="ECO:0000259" key="11">
    <source>
        <dbReference type="Pfam" id="PF02518"/>
    </source>
</evidence>
<dbReference type="Gene3D" id="1.20.5.1930">
    <property type="match status" value="1"/>
</dbReference>
<comment type="catalytic activity">
    <reaction evidence="1">
        <text>ATP + protein L-histidine = ADP + protein N-phospho-L-histidine.</text>
        <dbReference type="EC" id="2.7.13.3"/>
    </reaction>
</comment>
<dbReference type="GO" id="GO:0000155">
    <property type="term" value="F:phosphorelay sensor kinase activity"/>
    <property type="evidence" value="ECO:0007669"/>
    <property type="project" value="InterPro"/>
</dbReference>
<evidence type="ECO:0000256" key="5">
    <source>
        <dbReference type="ARBA" id="ARBA00022741"/>
    </source>
</evidence>
<protein>
    <recommendedName>
        <fullName evidence="2">histidine kinase</fullName>
        <ecNumber evidence="2">2.7.13.3</ecNumber>
    </recommendedName>
</protein>
<keyword evidence="8" id="KW-0902">Two-component regulatory system</keyword>
<keyword evidence="3" id="KW-0597">Phosphoprotein</keyword>
<dbReference type="InterPro" id="IPR011712">
    <property type="entry name" value="Sig_transdc_His_kin_sub3_dim/P"/>
</dbReference>
<keyword evidence="5" id="KW-0547">Nucleotide-binding</keyword>
<evidence type="ECO:0000256" key="3">
    <source>
        <dbReference type="ARBA" id="ARBA00022553"/>
    </source>
</evidence>
<feature type="coiled-coil region" evidence="9">
    <location>
        <begin position="318"/>
        <end position="345"/>
    </location>
</feature>
<evidence type="ECO:0000256" key="1">
    <source>
        <dbReference type="ARBA" id="ARBA00000085"/>
    </source>
</evidence>
<proteinExistence type="predicted"/>
<dbReference type="EC" id="2.7.13.3" evidence="2"/>